<keyword evidence="3" id="KW-1185">Reference proteome</keyword>
<dbReference type="KEGG" id="bco:Bcell_2030"/>
<dbReference type="eggNOG" id="COG1670">
    <property type="taxonomic scope" value="Bacteria"/>
</dbReference>
<keyword evidence="2" id="KW-0808">Transferase</keyword>
<dbReference type="OrthoDB" id="2352097at2"/>
<dbReference type="InterPro" id="IPR016181">
    <property type="entry name" value="Acyl_CoA_acyltransferase"/>
</dbReference>
<protein>
    <submittedName>
        <fullName evidence="2">GCN5-related N-acetyltransferase</fullName>
    </submittedName>
</protein>
<accession>E6U0Y0</accession>
<evidence type="ECO:0000313" key="3">
    <source>
        <dbReference type="Proteomes" id="UP000001401"/>
    </source>
</evidence>
<dbReference type="SUPFAM" id="SSF55729">
    <property type="entry name" value="Acyl-CoA N-acyltransferases (Nat)"/>
    <property type="match status" value="1"/>
</dbReference>
<dbReference type="RefSeq" id="WP_013488628.1">
    <property type="nucleotide sequence ID" value="NC_014829.1"/>
</dbReference>
<name>E6U0Y0_EVAC2</name>
<reference evidence="2" key="1">
    <citation type="submission" date="2010-12" db="EMBL/GenBank/DDBJ databases">
        <title>Complete sequence of Bacillus cellulosilyticus DSM 2522.</title>
        <authorList>
            <consortium name="US DOE Joint Genome Institute"/>
            <person name="Lucas S."/>
            <person name="Copeland A."/>
            <person name="Lapidus A."/>
            <person name="Cheng J.-F."/>
            <person name="Bruce D."/>
            <person name="Goodwin L."/>
            <person name="Pitluck S."/>
            <person name="Chertkov O."/>
            <person name="Detter J.C."/>
            <person name="Han C."/>
            <person name="Tapia R."/>
            <person name="Land M."/>
            <person name="Hauser L."/>
            <person name="Jeffries C."/>
            <person name="Kyrpides N."/>
            <person name="Ivanova N."/>
            <person name="Mikhailova N."/>
            <person name="Brumm P."/>
            <person name="Mead D."/>
            <person name="Woyke T."/>
        </authorList>
    </citation>
    <scope>NUCLEOTIDE SEQUENCE [LARGE SCALE GENOMIC DNA]</scope>
    <source>
        <strain evidence="2">DSM 2522</strain>
    </source>
</reference>
<dbReference type="Pfam" id="PF13302">
    <property type="entry name" value="Acetyltransf_3"/>
    <property type="match status" value="1"/>
</dbReference>
<dbReference type="InterPro" id="IPR051531">
    <property type="entry name" value="N-acetyltransferase"/>
</dbReference>
<evidence type="ECO:0000313" key="2">
    <source>
        <dbReference type="EMBL" id="ADU30292.1"/>
    </source>
</evidence>
<dbReference type="AlphaFoldDB" id="E6U0Y0"/>
<feature type="domain" description="N-acetyltransferase" evidence="1">
    <location>
        <begin position="11"/>
        <end position="132"/>
    </location>
</feature>
<dbReference type="STRING" id="649639.Bcell_2030"/>
<dbReference type="Gene3D" id="3.40.630.30">
    <property type="match status" value="1"/>
</dbReference>
<proteinExistence type="predicted"/>
<dbReference type="HOGENOM" id="CLU_101360_0_0_9"/>
<dbReference type="PANTHER" id="PTHR43792">
    <property type="entry name" value="GNAT FAMILY, PUTATIVE (AFU_ORTHOLOGUE AFUA_3G00765)-RELATED-RELATED"/>
    <property type="match status" value="1"/>
</dbReference>
<dbReference type="Proteomes" id="UP000001401">
    <property type="component" value="Chromosome"/>
</dbReference>
<dbReference type="PANTHER" id="PTHR43792:SF1">
    <property type="entry name" value="N-ACETYLTRANSFERASE DOMAIN-CONTAINING PROTEIN"/>
    <property type="match status" value="1"/>
</dbReference>
<dbReference type="InterPro" id="IPR000182">
    <property type="entry name" value="GNAT_dom"/>
</dbReference>
<dbReference type="GO" id="GO:0016747">
    <property type="term" value="F:acyltransferase activity, transferring groups other than amino-acyl groups"/>
    <property type="evidence" value="ECO:0007669"/>
    <property type="project" value="InterPro"/>
</dbReference>
<dbReference type="EMBL" id="CP002394">
    <property type="protein sequence ID" value="ADU30292.1"/>
    <property type="molecule type" value="Genomic_DNA"/>
</dbReference>
<sequence>MIKKRDLFESQALYELMVHPDVFPFVRQKPTSFEEYMFMTKQTIEAEEIGKTISRTIIDEWGNPIGTINLFDIHENAGFLGTWIGKNYHGKGYNNLAKEAFFNELFYELNIDRIFMKIRKENVRSLKAAQKLAYVVLVDETYKSLYEEINKGIFEYHLLEIPKDLYMLHTLRNGILAVSGEEQLKEA</sequence>
<evidence type="ECO:0000259" key="1">
    <source>
        <dbReference type="Pfam" id="PF13302"/>
    </source>
</evidence>
<organism evidence="2 3">
    <name type="scientific">Evansella cellulosilytica (strain ATCC 21833 / DSM 2522 / FERM P-1141 / JCM 9156 / N-4)</name>
    <name type="common">Bacillus cellulosilyticus</name>
    <dbReference type="NCBI Taxonomy" id="649639"/>
    <lineage>
        <taxon>Bacteria</taxon>
        <taxon>Bacillati</taxon>
        <taxon>Bacillota</taxon>
        <taxon>Bacilli</taxon>
        <taxon>Bacillales</taxon>
        <taxon>Bacillaceae</taxon>
        <taxon>Evansella</taxon>
    </lineage>
</organism>
<gene>
    <name evidence="2" type="ordered locus">Bcell_2030</name>
</gene>